<dbReference type="SUPFAM" id="SSF51905">
    <property type="entry name" value="FAD/NAD(P)-binding domain"/>
    <property type="match status" value="1"/>
</dbReference>
<accession>A0ABY6U2I1</accession>
<dbReference type="Pfam" id="PF01266">
    <property type="entry name" value="DAO"/>
    <property type="match status" value="1"/>
</dbReference>
<keyword evidence="5" id="KW-0560">Oxidoreductase</keyword>
<name>A0ABY6U2I1_BIOOC</name>
<organism evidence="7 8">
    <name type="scientific">Bionectria ochroleuca</name>
    <name type="common">Gliocladium roseum</name>
    <dbReference type="NCBI Taxonomy" id="29856"/>
    <lineage>
        <taxon>Eukaryota</taxon>
        <taxon>Fungi</taxon>
        <taxon>Dikarya</taxon>
        <taxon>Ascomycota</taxon>
        <taxon>Pezizomycotina</taxon>
        <taxon>Sordariomycetes</taxon>
        <taxon>Hypocreomycetidae</taxon>
        <taxon>Hypocreales</taxon>
        <taxon>Bionectriaceae</taxon>
        <taxon>Clonostachys</taxon>
    </lineage>
</organism>
<dbReference type="Gene3D" id="3.30.9.10">
    <property type="entry name" value="D-Amino Acid Oxidase, subunit A, domain 2"/>
    <property type="match status" value="1"/>
</dbReference>
<gene>
    <name evidence="7" type="ORF">CLO192961_LOCUS158641</name>
</gene>
<dbReference type="EMBL" id="CABFNS010000731">
    <property type="protein sequence ID" value="VUC25164.1"/>
    <property type="molecule type" value="Genomic_DNA"/>
</dbReference>
<evidence type="ECO:0000256" key="5">
    <source>
        <dbReference type="ARBA" id="ARBA00023002"/>
    </source>
</evidence>
<dbReference type="PANTHER" id="PTHR10961">
    <property type="entry name" value="PEROXISOMAL SARCOSINE OXIDASE"/>
    <property type="match status" value="1"/>
</dbReference>
<comment type="similarity">
    <text evidence="2">Belongs to the MSOX/MTOX family.</text>
</comment>
<dbReference type="InterPro" id="IPR045170">
    <property type="entry name" value="MTOX"/>
</dbReference>
<evidence type="ECO:0000313" key="7">
    <source>
        <dbReference type="EMBL" id="VUC25164.1"/>
    </source>
</evidence>
<keyword evidence="3" id="KW-0285">Flavoprotein</keyword>
<keyword evidence="8" id="KW-1185">Reference proteome</keyword>
<feature type="domain" description="FAD dependent oxidoreductase" evidence="6">
    <location>
        <begin position="8"/>
        <end position="414"/>
    </location>
</feature>
<evidence type="ECO:0000256" key="1">
    <source>
        <dbReference type="ARBA" id="ARBA00001974"/>
    </source>
</evidence>
<comment type="caution">
    <text evidence="7">The sequence shown here is derived from an EMBL/GenBank/DDBJ whole genome shotgun (WGS) entry which is preliminary data.</text>
</comment>
<dbReference type="InterPro" id="IPR036188">
    <property type="entry name" value="FAD/NAD-bd_sf"/>
</dbReference>
<reference evidence="7 8" key="1">
    <citation type="submission" date="2019-06" db="EMBL/GenBank/DDBJ databases">
        <authorList>
            <person name="Broberg M."/>
        </authorList>
    </citation>
    <scope>NUCLEOTIDE SEQUENCE [LARGE SCALE GENOMIC DNA]</scope>
</reference>
<proteinExistence type="inferred from homology"/>
<keyword evidence="4" id="KW-0274">FAD</keyword>
<evidence type="ECO:0000256" key="3">
    <source>
        <dbReference type="ARBA" id="ARBA00022630"/>
    </source>
</evidence>
<dbReference type="Proteomes" id="UP000766486">
    <property type="component" value="Unassembled WGS sequence"/>
</dbReference>
<protein>
    <recommendedName>
        <fullName evidence="6">FAD dependent oxidoreductase domain-containing protein</fullName>
    </recommendedName>
</protein>
<dbReference type="Gene3D" id="3.50.50.60">
    <property type="entry name" value="FAD/NAD(P)-binding domain"/>
    <property type="match status" value="1"/>
</dbReference>
<evidence type="ECO:0000259" key="6">
    <source>
        <dbReference type="Pfam" id="PF01266"/>
    </source>
</evidence>
<evidence type="ECO:0000313" key="8">
    <source>
        <dbReference type="Proteomes" id="UP000766486"/>
    </source>
</evidence>
<comment type="cofactor">
    <cofactor evidence="1">
        <name>FAD</name>
        <dbReference type="ChEBI" id="CHEBI:57692"/>
    </cofactor>
</comment>
<evidence type="ECO:0000256" key="4">
    <source>
        <dbReference type="ARBA" id="ARBA00022827"/>
    </source>
</evidence>
<sequence length="464" mass="51119">MAGPSSSFIIIGAGVFGLSTAIHLQQRGFKNVTIFDKQDFHKSAYSPFDGGNSASADSHKVIRSAYGSNKPLQDLANRAIGTWKQWNAESGIELFSHSGWARVTDIGRPQDVDIATFNTLKLVGLGDTQYFLNKDEDLKRAREQGWYGPRFGQFNRRERGLPLDGVFDANAGMVQADLACKYALQLAKSGGAATVFGPGQGEFAGFIRADKEISRVIGIKTKDGKEHRADYVIVAAGPYTPQIVLELQSFVTATAGNFIFIKVPEHLRHRYEADVFPTWAWNYSGNSESGGLTGFPVDRHGNLKISYRSPKWTNPVASTSQEAPISIPATIDEIEKQGGPPLSPLEETKAFIKENLPELVGEEITLAKMCWYTDTVDLQFVVDRVPSTEGVVVVTGGSGHGFKFLPVLGEYVVDVLEGKSNEYTQLWKWRAPSAEDIARIQTNTTSDARNWHKQPLASKENLKW</sequence>
<dbReference type="InterPro" id="IPR006076">
    <property type="entry name" value="FAD-dep_OxRdtase"/>
</dbReference>
<dbReference type="PANTHER" id="PTHR10961:SF15">
    <property type="entry name" value="FAD DEPENDENT OXIDOREDUCTASE DOMAIN-CONTAINING PROTEIN"/>
    <property type="match status" value="1"/>
</dbReference>
<evidence type="ECO:0000256" key="2">
    <source>
        <dbReference type="ARBA" id="ARBA00010989"/>
    </source>
</evidence>